<evidence type="ECO:0000259" key="3">
    <source>
        <dbReference type="PROSITE" id="PS51393"/>
    </source>
</evidence>
<comment type="caution">
    <text evidence="4">The sequence shown here is derived from an EMBL/GenBank/DDBJ whole genome shotgun (WGS) entry which is preliminary data.</text>
</comment>
<dbReference type="Pfam" id="PF00305">
    <property type="entry name" value="Lipoxygenase"/>
    <property type="match status" value="1"/>
</dbReference>
<dbReference type="InterPro" id="IPR039417">
    <property type="entry name" value="Peptidase_C1A_papain-like"/>
</dbReference>
<dbReference type="EMBL" id="CAMXCT010004001">
    <property type="protein sequence ID" value="CAI4007268.1"/>
    <property type="molecule type" value="Genomic_DNA"/>
</dbReference>
<dbReference type="OrthoDB" id="190265at2759"/>
<dbReference type="EMBL" id="CAMXCT030004001">
    <property type="protein sequence ID" value="CAL4794580.1"/>
    <property type="molecule type" value="Genomic_DNA"/>
</dbReference>
<evidence type="ECO:0000313" key="6">
    <source>
        <dbReference type="EMBL" id="CAL4794580.1"/>
    </source>
</evidence>
<evidence type="ECO:0000313" key="5">
    <source>
        <dbReference type="EMBL" id="CAL1160643.1"/>
    </source>
</evidence>
<protein>
    <submittedName>
        <fullName evidence="6">Dynein heavy chain 5, axonemal</fullName>
    </submittedName>
</protein>
<dbReference type="SUPFAM" id="SSF48484">
    <property type="entry name" value="Lipoxigenase"/>
    <property type="match status" value="1"/>
</dbReference>
<keyword evidence="2" id="KW-0865">Zymogen</keyword>
<dbReference type="InterPro" id="IPR013128">
    <property type="entry name" value="Peptidase_C1A"/>
</dbReference>
<dbReference type="GO" id="GO:0016702">
    <property type="term" value="F:oxidoreductase activity, acting on single donors with incorporation of molecular oxygen, incorporation of two atoms of oxygen"/>
    <property type="evidence" value="ECO:0007669"/>
    <property type="project" value="InterPro"/>
</dbReference>
<dbReference type="SUPFAM" id="SSF54001">
    <property type="entry name" value="Cysteine proteinases"/>
    <property type="match status" value="1"/>
</dbReference>
<dbReference type="InterPro" id="IPR038765">
    <property type="entry name" value="Papain-like_cys_pep_sf"/>
</dbReference>
<dbReference type="Pfam" id="PF00112">
    <property type="entry name" value="Peptidase_C1"/>
    <property type="match status" value="1"/>
</dbReference>
<evidence type="ECO:0000256" key="2">
    <source>
        <dbReference type="ARBA" id="ARBA00023145"/>
    </source>
</evidence>
<dbReference type="SMART" id="SM00645">
    <property type="entry name" value="Pept_C1"/>
    <property type="match status" value="1"/>
</dbReference>
<evidence type="ECO:0000256" key="1">
    <source>
        <dbReference type="ARBA" id="ARBA00008455"/>
    </source>
</evidence>
<evidence type="ECO:0000313" key="4">
    <source>
        <dbReference type="EMBL" id="CAI4007268.1"/>
    </source>
</evidence>
<dbReference type="InterPro" id="IPR013819">
    <property type="entry name" value="LipOase_C"/>
</dbReference>
<dbReference type="InterPro" id="IPR000668">
    <property type="entry name" value="Peptidase_C1A_C"/>
</dbReference>
<dbReference type="CDD" id="cd02248">
    <property type="entry name" value="Peptidase_C1A"/>
    <property type="match status" value="1"/>
</dbReference>
<keyword evidence="7" id="KW-1185">Reference proteome</keyword>
<comment type="similarity">
    <text evidence="1">Belongs to the peptidase C1 family.</text>
</comment>
<proteinExistence type="inferred from homology"/>
<organism evidence="4">
    <name type="scientific">Cladocopium goreaui</name>
    <dbReference type="NCBI Taxonomy" id="2562237"/>
    <lineage>
        <taxon>Eukaryota</taxon>
        <taxon>Sar</taxon>
        <taxon>Alveolata</taxon>
        <taxon>Dinophyceae</taxon>
        <taxon>Suessiales</taxon>
        <taxon>Symbiodiniaceae</taxon>
        <taxon>Cladocopium</taxon>
    </lineage>
</organism>
<dbReference type="GO" id="GO:0006508">
    <property type="term" value="P:proteolysis"/>
    <property type="evidence" value="ECO:0007669"/>
    <property type="project" value="InterPro"/>
</dbReference>
<accession>A0A9P1DCD0</accession>
<reference evidence="5" key="2">
    <citation type="submission" date="2024-04" db="EMBL/GenBank/DDBJ databases">
        <authorList>
            <person name="Chen Y."/>
            <person name="Shah S."/>
            <person name="Dougan E. K."/>
            <person name="Thang M."/>
            <person name="Chan C."/>
        </authorList>
    </citation>
    <scope>NUCLEOTIDE SEQUENCE [LARGE SCALE GENOMIC DNA]</scope>
</reference>
<dbReference type="GO" id="GO:0008234">
    <property type="term" value="F:cysteine-type peptidase activity"/>
    <property type="evidence" value="ECO:0007669"/>
    <property type="project" value="InterPro"/>
</dbReference>
<sequence>MDAEKGDCPTERRSLLRSARGNATETTSWPVMQPDPKYDPLKCFPFACPFLPLATGIFYVLTVLALVFFGALSLVAGILCCIPWGCFYSWTYLWCCCPYYWHTDLYQKLIYMSYWGQNRGVPQPVANQEFMPVSGIKPKAKLKKYYVDYAVNLQVPAGPEDQFLDKYLNPSARENFIEHRLPMLPMTDRFDTATFKPHEDPVDFVMTQMSHIYPSIYQQWEDKQSDRALTRFALYGIGAHRVEAVIKDGKKMFVVRTNMLAGLPVRPTFERYGGDAYFDENWHPVMIIDEGLSTLEEDSKKDPVITRPGDEGWNRAKFRFRSSLFTLVTLVDHLYGVHLQTANLFVTALREQLSADHPIRRFLTPFTYQTISVNDNAKFNLTAPRSMGPRCFAFTEKGMSLAFSAAPYLMKCGENVPRAEGGPLLNMADYVNHLKGTGVDTEYWRQVGDLLEIYETFIEDYLACYYARKDDVARDKELAAMAAQYFETLNSASPDSVKRAVPKISTVSDTTSSHDTYYFYVKWLASLMWAVTAGHEQLGAVEVYAQDVSWTAFKWLPGDVIGTKTTATSQALLMSFTSTPMPKLIGEGVDWTHLFPSPTVPAKDPSAAFKKFQQNLSAMADRCDSYNAMADSRAFPDCFPLYTQNPRVLEAFVKCRFLVALGLGCLRSLLAEADTPDECLDGDCALHTLQISAKYQPGNDSWKIPTEDLLWAKYQVFLLEYGRLYGAEEQHQRFENFKRHFRRSQHLSGSGLLSDAFGINSFSDFYAEELPLRGLKTDVFLQESLGSAAKELNVTAFQLPKTPEPPALNWRLTRAVSPVKNQGSCGACWAFVTAEEVEAMYTLWQDGGPPGYSQLFSVQQMISCSNQADGCGGGNPVDGYTYLMKNKIGLVQEAYWPYEGGYLPDDRCDYKYCTKPCHRNLTDAETFQHIIGPIGKVVGALWATPLCPPGTACENQNLESLRRVLVQLGPVAVAVNSQHWLLYAGGVLSYEACGGSGWNDLDHAAQLTGYNTSSSASLPYWIVRNQWSTTWGENGYIYLEFYKNTCGIANMATVPLMAGMPHPQDIEEVVMLDRGPSRDSPFARFYQQALG</sequence>
<dbReference type="InterPro" id="IPR036226">
    <property type="entry name" value="LipOase_C_sf"/>
</dbReference>
<name>A0A9P1DCD0_9DINO</name>
<dbReference type="PANTHER" id="PTHR12411">
    <property type="entry name" value="CYSTEINE PROTEASE FAMILY C1-RELATED"/>
    <property type="match status" value="1"/>
</dbReference>
<dbReference type="EMBL" id="CAMXCT020004001">
    <property type="protein sequence ID" value="CAL1160643.1"/>
    <property type="molecule type" value="Genomic_DNA"/>
</dbReference>
<dbReference type="Proteomes" id="UP001152797">
    <property type="component" value="Unassembled WGS sequence"/>
</dbReference>
<dbReference type="Gene3D" id="1.20.245.10">
    <property type="entry name" value="Lipoxygenase-1, Domain 5"/>
    <property type="match status" value="1"/>
</dbReference>
<evidence type="ECO:0000313" key="7">
    <source>
        <dbReference type="Proteomes" id="UP001152797"/>
    </source>
</evidence>
<reference evidence="4" key="1">
    <citation type="submission" date="2022-10" db="EMBL/GenBank/DDBJ databases">
        <authorList>
            <person name="Chen Y."/>
            <person name="Dougan E. K."/>
            <person name="Chan C."/>
            <person name="Rhodes N."/>
            <person name="Thang M."/>
        </authorList>
    </citation>
    <scope>NUCLEOTIDE SEQUENCE</scope>
</reference>
<dbReference type="AlphaFoldDB" id="A0A9P1DCD0"/>
<gene>
    <name evidence="4" type="ORF">C1SCF055_LOCUS32833</name>
</gene>
<dbReference type="Gene3D" id="3.90.70.10">
    <property type="entry name" value="Cysteine proteinases"/>
    <property type="match status" value="1"/>
</dbReference>
<dbReference type="GO" id="GO:0046872">
    <property type="term" value="F:metal ion binding"/>
    <property type="evidence" value="ECO:0007669"/>
    <property type="project" value="InterPro"/>
</dbReference>
<feature type="domain" description="Lipoxygenase" evidence="3">
    <location>
        <begin position="313"/>
        <end position="655"/>
    </location>
</feature>
<dbReference type="PROSITE" id="PS51393">
    <property type="entry name" value="LIPOXYGENASE_3"/>
    <property type="match status" value="1"/>
</dbReference>